<dbReference type="Gene3D" id="1.10.10.10">
    <property type="entry name" value="Winged helix-like DNA-binding domain superfamily/Winged helix DNA-binding domain"/>
    <property type="match status" value="1"/>
</dbReference>
<evidence type="ECO:0000256" key="3">
    <source>
        <dbReference type="ARBA" id="ARBA00023082"/>
    </source>
</evidence>
<gene>
    <name evidence="7" type="ORF">SAMN05216474_0884</name>
</gene>
<keyword evidence="8" id="KW-1185">Reference proteome</keyword>
<evidence type="ECO:0000259" key="6">
    <source>
        <dbReference type="Pfam" id="PF08281"/>
    </source>
</evidence>
<dbReference type="InterPro" id="IPR013324">
    <property type="entry name" value="RNA_pol_sigma_r3/r4-like"/>
</dbReference>
<dbReference type="PANTHER" id="PTHR43133">
    <property type="entry name" value="RNA POLYMERASE ECF-TYPE SIGMA FACTO"/>
    <property type="match status" value="1"/>
</dbReference>
<evidence type="ECO:0000313" key="7">
    <source>
        <dbReference type="EMBL" id="SFT49575.1"/>
    </source>
</evidence>
<evidence type="ECO:0000313" key="8">
    <source>
        <dbReference type="Proteomes" id="UP000236454"/>
    </source>
</evidence>
<accession>A0A1I6YGA8</accession>
<dbReference type="EMBL" id="FPAS01000001">
    <property type="protein sequence ID" value="SFT49575.1"/>
    <property type="molecule type" value="Genomic_DNA"/>
</dbReference>
<dbReference type="NCBIfam" id="TIGR02937">
    <property type="entry name" value="sigma70-ECF"/>
    <property type="match status" value="1"/>
</dbReference>
<dbReference type="GO" id="GO:0006352">
    <property type="term" value="P:DNA-templated transcription initiation"/>
    <property type="evidence" value="ECO:0007669"/>
    <property type="project" value="InterPro"/>
</dbReference>
<dbReference type="OrthoDB" id="1056775at2"/>
<dbReference type="Pfam" id="PF04542">
    <property type="entry name" value="Sigma70_r2"/>
    <property type="match status" value="1"/>
</dbReference>
<feature type="domain" description="RNA polymerase sigma-70 region 2" evidence="5">
    <location>
        <begin position="23"/>
        <end position="90"/>
    </location>
</feature>
<dbReference type="GO" id="GO:0016987">
    <property type="term" value="F:sigma factor activity"/>
    <property type="evidence" value="ECO:0007669"/>
    <property type="project" value="UniProtKB-KW"/>
</dbReference>
<evidence type="ECO:0000256" key="4">
    <source>
        <dbReference type="ARBA" id="ARBA00023163"/>
    </source>
</evidence>
<dbReference type="GO" id="GO:0003677">
    <property type="term" value="F:DNA binding"/>
    <property type="evidence" value="ECO:0007669"/>
    <property type="project" value="InterPro"/>
</dbReference>
<evidence type="ECO:0000256" key="2">
    <source>
        <dbReference type="ARBA" id="ARBA00023015"/>
    </source>
</evidence>
<dbReference type="InterPro" id="IPR013249">
    <property type="entry name" value="RNA_pol_sigma70_r4_t2"/>
</dbReference>
<reference evidence="7 8" key="1">
    <citation type="submission" date="2016-10" db="EMBL/GenBank/DDBJ databases">
        <authorList>
            <person name="de Groot N.N."/>
        </authorList>
    </citation>
    <scope>NUCLEOTIDE SEQUENCE [LARGE SCALE GENOMIC DNA]</scope>
    <source>
        <strain evidence="7 8">CGMCC 1.7005</strain>
    </source>
</reference>
<dbReference type="STRING" id="477690.SAMN05216474_0884"/>
<keyword evidence="4" id="KW-0804">Transcription</keyword>
<proteinExistence type="inferred from homology"/>
<dbReference type="InterPro" id="IPR036388">
    <property type="entry name" value="WH-like_DNA-bd_sf"/>
</dbReference>
<dbReference type="Proteomes" id="UP000236454">
    <property type="component" value="Unassembled WGS sequence"/>
</dbReference>
<dbReference type="RefSeq" id="WP_090246762.1">
    <property type="nucleotide sequence ID" value="NZ_FPAS01000001.1"/>
</dbReference>
<keyword evidence="2" id="KW-0805">Transcription regulation</keyword>
<evidence type="ECO:0000256" key="1">
    <source>
        <dbReference type="ARBA" id="ARBA00010641"/>
    </source>
</evidence>
<dbReference type="Pfam" id="PF08281">
    <property type="entry name" value="Sigma70_r4_2"/>
    <property type="match status" value="1"/>
</dbReference>
<dbReference type="InterPro" id="IPR013325">
    <property type="entry name" value="RNA_pol_sigma_r2"/>
</dbReference>
<protein>
    <submittedName>
        <fullName evidence="7">RNA polymerase sigma-70 factor, ECF subfamily</fullName>
    </submittedName>
</protein>
<feature type="domain" description="RNA polymerase sigma factor 70 region 4 type 2" evidence="6">
    <location>
        <begin position="118"/>
        <end position="170"/>
    </location>
</feature>
<evidence type="ECO:0000259" key="5">
    <source>
        <dbReference type="Pfam" id="PF04542"/>
    </source>
</evidence>
<dbReference type="InterPro" id="IPR039425">
    <property type="entry name" value="RNA_pol_sigma-70-like"/>
</dbReference>
<comment type="similarity">
    <text evidence="1">Belongs to the sigma-70 factor family. ECF subfamily.</text>
</comment>
<dbReference type="AlphaFoldDB" id="A0A1I6YGA8"/>
<dbReference type="InterPro" id="IPR014284">
    <property type="entry name" value="RNA_pol_sigma-70_dom"/>
</dbReference>
<dbReference type="Gene3D" id="1.10.1740.10">
    <property type="match status" value="1"/>
</dbReference>
<dbReference type="CDD" id="cd06171">
    <property type="entry name" value="Sigma70_r4"/>
    <property type="match status" value="1"/>
</dbReference>
<organism evidence="7 8">
    <name type="scientific">Lishizhenia tianjinensis</name>
    <dbReference type="NCBI Taxonomy" id="477690"/>
    <lineage>
        <taxon>Bacteria</taxon>
        <taxon>Pseudomonadati</taxon>
        <taxon>Bacteroidota</taxon>
        <taxon>Flavobacteriia</taxon>
        <taxon>Flavobacteriales</taxon>
        <taxon>Crocinitomicaceae</taxon>
        <taxon>Lishizhenia</taxon>
    </lineage>
</organism>
<dbReference type="PANTHER" id="PTHR43133:SF46">
    <property type="entry name" value="RNA POLYMERASE SIGMA-70 FACTOR ECF SUBFAMILY"/>
    <property type="match status" value="1"/>
</dbReference>
<dbReference type="InterPro" id="IPR007627">
    <property type="entry name" value="RNA_pol_sigma70_r2"/>
</dbReference>
<sequence>MSAISAKTLKDFCKGKKRAFDKIYHAYSPGMYAIALRYMKDEDEAKDVLQNSFIKLYNSRDKFDPSGSIGAYIKRITINTALDELRKKKKFEPIENNLILSEDEVDFEIEENNKQSYEQLLGFIQDLPDGYRTVFNLFVFENLKHTEIAEYLDISVNTSKSQLMKAKRMLKEKLSSLVNAERA</sequence>
<dbReference type="SUPFAM" id="SSF88946">
    <property type="entry name" value="Sigma2 domain of RNA polymerase sigma factors"/>
    <property type="match status" value="1"/>
</dbReference>
<keyword evidence="3" id="KW-0731">Sigma factor</keyword>
<dbReference type="SUPFAM" id="SSF88659">
    <property type="entry name" value="Sigma3 and sigma4 domains of RNA polymerase sigma factors"/>
    <property type="match status" value="1"/>
</dbReference>
<name>A0A1I6YGA8_9FLAO</name>